<dbReference type="Pfam" id="PF12796">
    <property type="entry name" value="Ank_2"/>
    <property type="match status" value="1"/>
</dbReference>
<keyword evidence="2 3" id="KW-0040">ANK repeat</keyword>
<feature type="repeat" description="ANK" evidence="3">
    <location>
        <begin position="78"/>
        <end position="110"/>
    </location>
</feature>
<proteinExistence type="predicted"/>
<evidence type="ECO:0000256" key="4">
    <source>
        <dbReference type="SAM" id="Phobius"/>
    </source>
</evidence>
<dbReference type="SMART" id="SM00248">
    <property type="entry name" value="ANK"/>
    <property type="match status" value="3"/>
</dbReference>
<feature type="transmembrane region" description="Helical" evidence="4">
    <location>
        <begin position="402"/>
        <end position="424"/>
    </location>
</feature>
<evidence type="ECO:0000256" key="2">
    <source>
        <dbReference type="ARBA" id="ARBA00023043"/>
    </source>
</evidence>
<sequence>MGLGLLVKKGTLWPCACSIQSEISLRLWSVTAAEFTVRHALGSKGEATPLMYAAKHGYVEAVQALVEHRAPLEQEDDDGFTALMWAARFGHPQVVETLLEHGAEMEAQSPSGWTSLSLAVSFDHPEVVHALLRAHPLHDPWALDPHTGAPLWTEISNETLRGWWQAQMSVSSLAMQSAQCWETYAALCGGMLGAVALVAAQGGIDKSLWHRAVYRPLHDAHSMAMEDFRQGARLIVAKALQPKVQGAMLKFYRLLEVCSNVVFVFGTMMLQKWWVFFLPLTFLSFLGPAVFQWPLAKLSRSPALAIAVRGPSGALIALVRLGTLLALWVCNWAPMNPLLGQVMLKWSSAWAQQSLLEELPVDKQNLTAVQDDLSSLHLNVTATQGAAVAILRRLDLDFIMKSFLFVTGALLAACVSSLICQLMYTAREQFAPSEDDEPTSPEGDPELIRRVLRAAPESDAWPLELAPEEACTMSMDSIYARMSLYLMDMLLDMNTIFTLVASRNFKFASALTAIVFRTVFQELLYGSPVKIREAIAASVTRGIIRNDLLNLLNEEKGFEGVLSLALTSYSFNYCVLTPGQGFTQLFSIALSAYSVASFLYEQVDLNLAEEEHVESTEPGEAIT</sequence>
<dbReference type="Gene3D" id="1.25.40.20">
    <property type="entry name" value="Ankyrin repeat-containing domain"/>
    <property type="match status" value="1"/>
</dbReference>
<dbReference type="EMBL" id="LSRX01000005">
    <property type="protein sequence ID" value="OLQ15272.1"/>
    <property type="molecule type" value="Genomic_DNA"/>
</dbReference>
<dbReference type="InterPro" id="IPR002110">
    <property type="entry name" value="Ankyrin_rpt"/>
</dbReference>
<name>A0A1Q9F6L5_SYMMI</name>
<dbReference type="PROSITE" id="PS50088">
    <property type="entry name" value="ANK_REPEAT"/>
    <property type="match status" value="2"/>
</dbReference>
<dbReference type="PROSITE" id="PS50297">
    <property type="entry name" value="ANK_REP_REGION"/>
    <property type="match status" value="1"/>
</dbReference>
<dbReference type="AlphaFoldDB" id="A0A1Q9F6L5"/>
<keyword evidence="4" id="KW-0472">Membrane</keyword>
<evidence type="ECO:0000256" key="3">
    <source>
        <dbReference type="PROSITE-ProRule" id="PRU00023"/>
    </source>
</evidence>
<dbReference type="SUPFAM" id="SSF48403">
    <property type="entry name" value="Ankyrin repeat"/>
    <property type="match status" value="1"/>
</dbReference>
<dbReference type="PANTHER" id="PTHR24166">
    <property type="entry name" value="ROLLING PEBBLES, ISOFORM B"/>
    <property type="match status" value="1"/>
</dbReference>
<reference evidence="5 6" key="1">
    <citation type="submission" date="2016-02" db="EMBL/GenBank/DDBJ databases">
        <title>Genome analysis of coral dinoflagellate symbionts highlights evolutionary adaptations to a symbiotic lifestyle.</title>
        <authorList>
            <person name="Aranda M."/>
            <person name="Li Y."/>
            <person name="Liew Y.J."/>
            <person name="Baumgarten S."/>
            <person name="Simakov O."/>
            <person name="Wilson M."/>
            <person name="Piel J."/>
            <person name="Ashoor H."/>
            <person name="Bougouffa S."/>
            <person name="Bajic V.B."/>
            <person name="Ryu T."/>
            <person name="Ravasi T."/>
            <person name="Bayer T."/>
            <person name="Micklem G."/>
            <person name="Kim H."/>
            <person name="Bhak J."/>
            <person name="Lajeunesse T.C."/>
            <person name="Voolstra C.R."/>
        </authorList>
    </citation>
    <scope>NUCLEOTIDE SEQUENCE [LARGE SCALE GENOMIC DNA]</scope>
    <source>
        <strain evidence="5 6">CCMP2467</strain>
    </source>
</reference>
<keyword evidence="4" id="KW-0812">Transmembrane</keyword>
<comment type="caution">
    <text evidence="5">The sequence shown here is derived from an EMBL/GenBank/DDBJ whole genome shotgun (WGS) entry which is preliminary data.</text>
</comment>
<evidence type="ECO:0000313" key="6">
    <source>
        <dbReference type="Proteomes" id="UP000186817"/>
    </source>
</evidence>
<accession>A0A1Q9F6L5</accession>
<dbReference type="Proteomes" id="UP000186817">
    <property type="component" value="Unassembled WGS sequence"/>
</dbReference>
<organism evidence="5 6">
    <name type="scientific">Symbiodinium microadriaticum</name>
    <name type="common">Dinoflagellate</name>
    <name type="synonym">Zooxanthella microadriatica</name>
    <dbReference type="NCBI Taxonomy" id="2951"/>
    <lineage>
        <taxon>Eukaryota</taxon>
        <taxon>Sar</taxon>
        <taxon>Alveolata</taxon>
        <taxon>Dinophyceae</taxon>
        <taxon>Suessiales</taxon>
        <taxon>Symbiodiniaceae</taxon>
        <taxon>Symbiodinium</taxon>
    </lineage>
</organism>
<evidence type="ECO:0000313" key="5">
    <source>
        <dbReference type="EMBL" id="OLQ15272.1"/>
    </source>
</evidence>
<dbReference type="OrthoDB" id="439236at2759"/>
<feature type="transmembrane region" description="Helical" evidence="4">
    <location>
        <begin position="273"/>
        <end position="293"/>
    </location>
</feature>
<dbReference type="InterPro" id="IPR036770">
    <property type="entry name" value="Ankyrin_rpt-contain_sf"/>
</dbReference>
<dbReference type="PANTHER" id="PTHR24166:SF48">
    <property type="entry name" value="PROTEIN VAPYRIN"/>
    <property type="match status" value="1"/>
</dbReference>
<protein>
    <submittedName>
        <fullName evidence="5">Ankyrin repeat, SAM and basic leucine zipper domain-containing protein 1</fullName>
    </submittedName>
</protein>
<dbReference type="InterPro" id="IPR050889">
    <property type="entry name" value="Dendritic_Spine_Reg/Scaffold"/>
</dbReference>
<keyword evidence="6" id="KW-1185">Reference proteome</keyword>
<keyword evidence="1" id="KW-0677">Repeat</keyword>
<gene>
    <name evidence="5" type="primary">ASZ1</name>
    <name evidence="5" type="ORF">AK812_SmicGene561</name>
</gene>
<feature type="transmembrane region" description="Helical" evidence="4">
    <location>
        <begin position="184"/>
        <end position="204"/>
    </location>
</feature>
<keyword evidence="4" id="KW-1133">Transmembrane helix</keyword>
<feature type="transmembrane region" description="Helical" evidence="4">
    <location>
        <begin position="313"/>
        <end position="333"/>
    </location>
</feature>
<feature type="repeat" description="ANK" evidence="3">
    <location>
        <begin position="45"/>
        <end position="77"/>
    </location>
</feature>
<evidence type="ECO:0000256" key="1">
    <source>
        <dbReference type="ARBA" id="ARBA00022737"/>
    </source>
</evidence>